<organism evidence="2 3">
    <name type="scientific">Clavibacter michiganensis subsp. michiganensis (strain NCPPB 382)</name>
    <dbReference type="NCBI Taxonomy" id="443906"/>
    <lineage>
        <taxon>Bacteria</taxon>
        <taxon>Bacillati</taxon>
        <taxon>Actinomycetota</taxon>
        <taxon>Actinomycetes</taxon>
        <taxon>Micrococcales</taxon>
        <taxon>Microbacteriaceae</taxon>
        <taxon>Clavibacter</taxon>
    </lineage>
</organism>
<dbReference type="InterPro" id="IPR018392">
    <property type="entry name" value="LysM"/>
</dbReference>
<evidence type="ECO:0000259" key="1">
    <source>
        <dbReference type="Pfam" id="PF01476"/>
    </source>
</evidence>
<accession>A5CN13</accession>
<gene>
    <name evidence="2" type="ordered locus">CMM_0427</name>
</gene>
<protein>
    <recommendedName>
        <fullName evidence="1">LysM domain-containing protein</fullName>
    </recommendedName>
</protein>
<dbReference type="Gene3D" id="3.10.350.10">
    <property type="entry name" value="LysM domain"/>
    <property type="match status" value="1"/>
</dbReference>
<sequence length="58" mass="5987">MTYYVPAAGDTMTGIASRFGVCIADLAAANSGHEVLEGVEILVARTTAMPLDDRACLG</sequence>
<dbReference type="HOGENOM" id="CLU_2971156_0_0_11"/>
<dbReference type="OrthoDB" id="5125014at2"/>
<dbReference type="Pfam" id="PF01476">
    <property type="entry name" value="LysM"/>
    <property type="match status" value="1"/>
</dbReference>
<dbReference type="EMBL" id="AM711867">
    <property type="protein sequence ID" value="CAN00449.1"/>
    <property type="molecule type" value="Genomic_DNA"/>
</dbReference>
<dbReference type="SUPFAM" id="SSF54106">
    <property type="entry name" value="LysM domain"/>
    <property type="match status" value="1"/>
</dbReference>
<proteinExistence type="predicted"/>
<evidence type="ECO:0000313" key="2">
    <source>
        <dbReference type="EMBL" id="CAN00449.1"/>
    </source>
</evidence>
<dbReference type="Proteomes" id="UP000001564">
    <property type="component" value="Chromosome"/>
</dbReference>
<dbReference type="RefSeq" id="WP_011931647.1">
    <property type="nucleotide sequence ID" value="NC_009480.1"/>
</dbReference>
<dbReference type="KEGG" id="cmi:CMM_0427"/>
<keyword evidence="3" id="KW-1185">Reference proteome</keyword>
<dbReference type="CDD" id="cd00118">
    <property type="entry name" value="LysM"/>
    <property type="match status" value="1"/>
</dbReference>
<dbReference type="InterPro" id="IPR036779">
    <property type="entry name" value="LysM_dom_sf"/>
</dbReference>
<name>A5CN13_CLAM3</name>
<dbReference type="AlphaFoldDB" id="A5CN13"/>
<evidence type="ECO:0000313" key="3">
    <source>
        <dbReference type="Proteomes" id="UP000001564"/>
    </source>
</evidence>
<feature type="domain" description="LysM" evidence="1">
    <location>
        <begin position="8"/>
        <end position="30"/>
    </location>
</feature>
<reference evidence="2 3" key="1">
    <citation type="journal article" date="2008" name="J. Bacteriol.">
        <title>The genome sequence of the tomato-pathogenic actinomycete Clavibacter michiganensis subsp. michiganensis NCPPB382 reveals a large island involved in pathogenicity.</title>
        <authorList>
            <person name="Gartemann K.H."/>
            <person name="Abt B."/>
            <person name="Bekel T."/>
            <person name="Burger A."/>
            <person name="Engemann J."/>
            <person name="Flugel M."/>
            <person name="Gaigalat L."/>
            <person name="Goesmann A."/>
            <person name="Grafen I."/>
            <person name="Kalinowski J."/>
            <person name="Kaup O."/>
            <person name="Kirchner O."/>
            <person name="Krause L."/>
            <person name="Linke B."/>
            <person name="McHardy A."/>
            <person name="Meyer F."/>
            <person name="Pohle S."/>
            <person name="Ruckert C."/>
            <person name="Schneiker S."/>
            <person name="Zellermann E.M."/>
            <person name="Puhler A."/>
            <person name="Eichenlaub R."/>
            <person name="Kaiser O."/>
            <person name="Bartels D."/>
        </authorList>
    </citation>
    <scope>NUCLEOTIDE SEQUENCE [LARGE SCALE GENOMIC DNA]</scope>
    <source>
        <strain evidence="2 3">NCPPB 382</strain>
    </source>
</reference>